<dbReference type="NCBIfam" id="TIGR00126">
    <property type="entry name" value="deoC"/>
    <property type="match status" value="1"/>
</dbReference>
<dbReference type="PIRSF" id="PIRSF001357">
    <property type="entry name" value="DeoC"/>
    <property type="match status" value="1"/>
</dbReference>
<evidence type="ECO:0000313" key="9">
    <source>
        <dbReference type="Proteomes" id="UP000004968"/>
    </source>
</evidence>
<keyword evidence="4 7" id="KW-0704">Schiff base</keyword>
<dbReference type="InterPro" id="IPR002915">
    <property type="entry name" value="DeoC/FbaB/LacD_aldolase"/>
</dbReference>
<dbReference type="EMBL" id="ACIO01000137">
    <property type="protein sequence ID" value="EFC99968.1"/>
    <property type="molecule type" value="Genomic_DNA"/>
</dbReference>
<dbReference type="GO" id="GO:0005737">
    <property type="term" value="C:cytoplasm"/>
    <property type="evidence" value="ECO:0007669"/>
    <property type="project" value="UniProtKB-SubCell"/>
</dbReference>
<keyword evidence="3 7" id="KW-0456">Lyase</keyword>
<dbReference type="PANTHER" id="PTHR10889:SF1">
    <property type="entry name" value="DEOXYRIBOSE-PHOSPHATE ALDOLASE"/>
    <property type="match status" value="1"/>
</dbReference>
<dbReference type="SUPFAM" id="SSF51569">
    <property type="entry name" value="Aldolase"/>
    <property type="match status" value="1"/>
</dbReference>
<comment type="catalytic activity">
    <reaction evidence="5 7">
        <text>2-deoxy-D-ribose 5-phosphate = D-glyceraldehyde 3-phosphate + acetaldehyde</text>
        <dbReference type="Rhea" id="RHEA:12821"/>
        <dbReference type="ChEBI" id="CHEBI:15343"/>
        <dbReference type="ChEBI" id="CHEBI:59776"/>
        <dbReference type="ChEBI" id="CHEBI:62877"/>
        <dbReference type="EC" id="4.1.2.4"/>
    </reaction>
</comment>
<evidence type="ECO:0000313" key="8">
    <source>
        <dbReference type="EMBL" id="EFC99968.1"/>
    </source>
</evidence>
<dbReference type="AlphaFoldDB" id="D3ADZ1"/>
<keyword evidence="2 7" id="KW-0963">Cytoplasm</keyword>
<evidence type="ECO:0000256" key="1">
    <source>
        <dbReference type="ARBA" id="ARBA00010936"/>
    </source>
</evidence>
<evidence type="ECO:0000256" key="4">
    <source>
        <dbReference type="ARBA" id="ARBA00023270"/>
    </source>
</evidence>
<comment type="caution">
    <text evidence="8">The sequence shown here is derived from an EMBL/GenBank/DDBJ whole genome shotgun (WGS) entry which is preliminary data.</text>
</comment>
<dbReference type="Pfam" id="PF01791">
    <property type="entry name" value="DeoC"/>
    <property type="match status" value="1"/>
</dbReference>
<evidence type="ECO:0000256" key="7">
    <source>
        <dbReference type="HAMAP-Rule" id="MF_00114"/>
    </source>
</evidence>
<dbReference type="SMART" id="SM01133">
    <property type="entry name" value="DeoC"/>
    <property type="match status" value="1"/>
</dbReference>
<dbReference type="PANTHER" id="PTHR10889">
    <property type="entry name" value="DEOXYRIBOSE-PHOSPHATE ALDOLASE"/>
    <property type="match status" value="1"/>
</dbReference>
<dbReference type="InterPro" id="IPR011343">
    <property type="entry name" value="DeoC"/>
</dbReference>
<dbReference type="UniPathway" id="UPA00002">
    <property type="reaction ID" value="UER00468"/>
</dbReference>
<dbReference type="InterPro" id="IPR013785">
    <property type="entry name" value="Aldolase_TIM"/>
</dbReference>
<feature type="active site" description="Proton donor/acceptor" evidence="7">
    <location>
        <position position="105"/>
    </location>
</feature>
<evidence type="ECO:0000256" key="6">
    <source>
        <dbReference type="ARBA" id="ARBA00056337"/>
    </source>
</evidence>
<dbReference type="GO" id="GO:0006018">
    <property type="term" value="P:2-deoxyribose 1-phosphate catabolic process"/>
    <property type="evidence" value="ECO:0007669"/>
    <property type="project" value="UniProtKB-UniRule"/>
</dbReference>
<dbReference type="GO" id="GO:0004139">
    <property type="term" value="F:deoxyribose-phosphate aldolase activity"/>
    <property type="evidence" value="ECO:0007669"/>
    <property type="project" value="UniProtKB-UniRule"/>
</dbReference>
<dbReference type="Gene3D" id="3.20.20.70">
    <property type="entry name" value="Aldolase class I"/>
    <property type="match status" value="1"/>
</dbReference>
<dbReference type="Proteomes" id="UP000004968">
    <property type="component" value="Unassembled WGS sequence"/>
</dbReference>
<reference evidence="8 9" key="1">
    <citation type="submission" date="2010-01" db="EMBL/GenBank/DDBJ databases">
        <authorList>
            <person name="Weinstock G."/>
            <person name="Sodergren E."/>
            <person name="Clifton S."/>
            <person name="Fulton L."/>
            <person name="Fulton B."/>
            <person name="Courtney L."/>
            <person name="Fronick C."/>
            <person name="Harrison M."/>
            <person name="Strong C."/>
            <person name="Farmer C."/>
            <person name="Delahaunty K."/>
            <person name="Markovic C."/>
            <person name="Hall O."/>
            <person name="Minx P."/>
            <person name="Tomlinson C."/>
            <person name="Mitreva M."/>
            <person name="Nelson J."/>
            <person name="Hou S."/>
            <person name="Wollam A."/>
            <person name="Pepin K.H."/>
            <person name="Johnson M."/>
            <person name="Bhonagiri V."/>
            <person name="Nash W.E."/>
            <person name="Warren W."/>
            <person name="Chinwalla A."/>
            <person name="Mardis E.R."/>
            <person name="Wilson R.K."/>
        </authorList>
    </citation>
    <scope>NUCLEOTIDE SEQUENCE [LARGE SCALE GENOMIC DNA]</scope>
    <source>
        <strain evidence="8 9">DSM 13479</strain>
    </source>
</reference>
<feature type="active site" description="Proton donor/acceptor" evidence="7">
    <location>
        <position position="198"/>
    </location>
</feature>
<dbReference type="InterPro" id="IPR028581">
    <property type="entry name" value="DeoC_typeI"/>
</dbReference>
<name>D3ADZ1_9FIRM</name>
<evidence type="ECO:0000256" key="2">
    <source>
        <dbReference type="ARBA" id="ARBA00022490"/>
    </source>
</evidence>
<evidence type="ECO:0000256" key="5">
    <source>
        <dbReference type="ARBA" id="ARBA00048791"/>
    </source>
</evidence>
<accession>D3ADZ1</accession>
<dbReference type="HAMAP" id="MF_00114">
    <property type="entry name" value="DeoC_type1"/>
    <property type="match status" value="1"/>
</dbReference>
<organism evidence="8 9">
    <name type="scientific">Hungatella hathewayi DSM 13479</name>
    <dbReference type="NCBI Taxonomy" id="566550"/>
    <lineage>
        <taxon>Bacteria</taxon>
        <taxon>Bacillati</taxon>
        <taxon>Bacillota</taxon>
        <taxon>Clostridia</taxon>
        <taxon>Lachnospirales</taxon>
        <taxon>Lachnospiraceae</taxon>
        <taxon>Hungatella</taxon>
    </lineage>
</organism>
<comment type="function">
    <text evidence="6 7">Catalyzes a reversible aldol reaction between acetaldehyde and D-glyceraldehyde 3-phosphate to generate 2-deoxy-D-ribose 5-phosphate.</text>
</comment>
<dbReference type="HOGENOM" id="CLU_053595_0_2_9"/>
<sequence>MVKGEDKMNVLKDLTADSLAQYFDHTQLHAEATEKDFIKLCEESKKYHFRMVAINSAPVALCKGLLKNTDIHVGAAISFPLGQTSIPVKVFETENAIEAGADEIDYVIHIGKLKDGDYNYIEREMAEIVSACRRADVISKVIFENCYLTQKEKEELCHIALNVRPDFVKTSTGFGTGGATAADVRLMKGIVKDHIRVKAAGGIRTLKDTLDMIEAGADRIGSTASTAIVEEFMRM</sequence>
<comment type="pathway">
    <text evidence="7">Carbohydrate degradation; 2-deoxy-D-ribose 1-phosphate degradation; D-glyceraldehyde 3-phosphate and acetaldehyde from 2-deoxy-alpha-D-ribose 1-phosphate: step 2/2.</text>
</comment>
<evidence type="ECO:0000256" key="3">
    <source>
        <dbReference type="ARBA" id="ARBA00023239"/>
    </source>
</evidence>
<dbReference type="GO" id="GO:0016052">
    <property type="term" value="P:carbohydrate catabolic process"/>
    <property type="evidence" value="ECO:0007669"/>
    <property type="project" value="TreeGrafter"/>
</dbReference>
<dbReference type="EC" id="4.1.2.4" evidence="7"/>
<dbReference type="FunFam" id="3.20.20.70:FF:000044">
    <property type="entry name" value="Deoxyribose-phosphate aldolase"/>
    <property type="match status" value="1"/>
</dbReference>
<feature type="active site" description="Schiff-base intermediate with acetaldehyde" evidence="7">
    <location>
        <position position="169"/>
    </location>
</feature>
<proteinExistence type="inferred from homology"/>
<protein>
    <recommendedName>
        <fullName evidence="7">Deoxyribose-phosphate aldolase</fullName>
        <shortName evidence="7">DERA</shortName>
        <ecNumber evidence="7">4.1.2.4</ecNumber>
    </recommendedName>
    <alternativeName>
        <fullName evidence="7">2-deoxy-D-ribose 5-phosphate aldolase</fullName>
    </alternativeName>
    <alternativeName>
        <fullName evidence="7">Phosphodeoxyriboaldolase</fullName>
        <shortName evidence="7">Deoxyriboaldolase</shortName>
    </alternativeName>
</protein>
<comment type="similarity">
    <text evidence="1 7">Belongs to the DeoC/FbaB aldolase family. DeoC type 1 subfamily.</text>
</comment>
<dbReference type="GO" id="GO:0009264">
    <property type="term" value="P:deoxyribonucleotide catabolic process"/>
    <property type="evidence" value="ECO:0007669"/>
    <property type="project" value="UniProtKB-UniRule"/>
</dbReference>
<dbReference type="CDD" id="cd00959">
    <property type="entry name" value="DeoC"/>
    <property type="match status" value="1"/>
</dbReference>
<gene>
    <name evidence="7 8" type="primary">deoC</name>
    <name evidence="8" type="ORF">CLOSTHATH_01820</name>
</gene>
<comment type="subcellular location">
    <subcellularLocation>
        <location evidence="7">Cytoplasm</location>
    </subcellularLocation>
</comment>